<dbReference type="Proteomes" id="UP000604241">
    <property type="component" value="Unassembled WGS sequence"/>
</dbReference>
<accession>A0ABR8QFD2</accession>
<dbReference type="Gene3D" id="3.40.190.10">
    <property type="entry name" value="Periplasmic binding protein-like II"/>
    <property type="match status" value="1"/>
</dbReference>
<organism evidence="2 3">
    <name type="scientific">Cellulomonas avistercoris</name>
    <dbReference type="NCBI Taxonomy" id="2762242"/>
    <lineage>
        <taxon>Bacteria</taxon>
        <taxon>Bacillati</taxon>
        <taxon>Actinomycetota</taxon>
        <taxon>Actinomycetes</taxon>
        <taxon>Micrococcales</taxon>
        <taxon>Cellulomonadaceae</taxon>
        <taxon>Cellulomonas</taxon>
    </lineage>
</organism>
<protein>
    <recommendedName>
        <fullName evidence="1">Solute-binding protein family 5 domain-containing protein</fullName>
    </recommendedName>
</protein>
<dbReference type="Gene3D" id="3.10.105.10">
    <property type="entry name" value="Dipeptide-binding Protein, Domain 3"/>
    <property type="match status" value="1"/>
</dbReference>
<sequence>MSSKSAKRRNRRIVGGVVAAVVVGGVALAVVNRDDGGGDAQPAAAENITPSARGFLEPPALADRVSAGELPPIDERIPSEPFVVGPGVLLEEEHLDWEDGRYGGTLEFAAMGASGFVNIVGTTVLRSPGQTTEESAPNVVSGFEVDDDYTTFSFTLRDGLRWSDGEPVTTEDVRFTLEDVYGDPEADRPAPSWLYTAGDPSKSLANLEVHDELSFTLTFDESYGQFVADLNSWIPSYAELIKPAHYLKQFHAAHADATELAALVEESGRGDWQTLLDYRDVPHWEVGEPRALGMPTLNAWVLDESGENLTRYVRNPYFWHVDASGHQLPYIDEIVVNRVVDSDALTNAMLAGQVSLASGGEVALNNMPVLKQNAERSGFRVFTTGSFNNPLQLFLNRDYEWTEAGSQWQAVISDPQQRFHRAIAAAIDDEAINDAVYFGLYGDLDPSWRSFDPAQAGALLDELGMTLGSNGMRTYPDGSPFSLGITYPVGSSDVNPVAELLRSQLAEVGIRVELTSLEESLFNQRKETNQVMASLMINDGPGWASGISEDYLPNHKGPWAPEQWQYFLSRGERGRPLEPAMQEFFELHTSRKQVPPQSDEGVRRWEELVGWFKENHAFIPLTGAQVTPTIADVRLRNLPKEGSPVNLDVYIGSPGLWFDQD</sequence>
<feature type="domain" description="Solute-binding protein family 5" evidence="1">
    <location>
        <begin position="137"/>
        <end position="535"/>
    </location>
</feature>
<keyword evidence="3" id="KW-1185">Reference proteome</keyword>
<proteinExistence type="predicted"/>
<dbReference type="SUPFAM" id="SSF53850">
    <property type="entry name" value="Periplasmic binding protein-like II"/>
    <property type="match status" value="1"/>
</dbReference>
<evidence type="ECO:0000313" key="2">
    <source>
        <dbReference type="EMBL" id="MBD7919143.1"/>
    </source>
</evidence>
<dbReference type="PANTHER" id="PTHR30290">
    <property type="entry name" value="PERIPLASMIC BINDING COMPONENT OF ABC TRANSPORTER"/>
    <property type="match status" value="1"/>
</dbReference>
<reference evidence="2 3" key="1">
    <citation type="submission" date="2020-08" db="EMBL/GenBank/DDBJ databases">
        <title>A Genomic Blueprint of the Chicken Gut Microbiome.</title>
        <authorList>
            <person name="Gilroy R."/>
            <person name="Ravi A."/>
            <person name="Getino M."/>
            <person name="Pursley I."/>
            <person name="Horton D.L."/>
            <person name="Alikhan N.-F."/>
            <person name="Baker D."/>
            <person name="Gharbi K."/>
            <person name="Hall N."/>
            <person name="Watson M."/>
            <person name="Adriaenssens E.M."/>
            <person name="Foster-Nyarko E."/>
            <person name="Jarju S."/>
            <person name="Secka A."/>
            <person name="Antonio M."/>
            <person name="Oren A."/>
            <person name="Chaudhuri R."/>
            <person name="La Ragione R.M."/>
            <person name="Hildebrand F."/>
            <person name="Pallen M.J."/>
        </authorList>
    </citation>
    <scope>NUCLEOTIDE SEQUENCE [LARGE SCALE GENOMIC DNA]</scope>
    <source>
        <strain evidence="2 3">Sa3CUA2</strain>
    </source>
</reference>
<dbReference type="PANTHER" id="PTHR30290:SF62">
    <property type="entry name" value="OLIGOPEPTIDE ABC TRANSPORTER, PERIPLASMIC OLIGOPEPTIDE-BINDING PROTEIN"/>
    <property type="match status" value="1"/>
</dbReference>
<evidence type="ECO:0000313" key="3">
    <source>
        <dbReference type="Proteomes" id="UP000604241"/>
    </source>
</evidence>
<gene>
    <name evidence="2" type="ORF">H9657_12765</name>
</gene>
<dbReference type="InterPro" id="IPR039424">
    <property type="entry name" value="SBP_5"/>
</dbReference>
<dbReference type="EMBL" id="JACSQV010000010">
    <property type="protein sequence ID" value="MBD7919143.1"/>
    <property type="molecule type" value="Genomic_DNA"/>
</dbReference>
<evidence type="ECO:0000259" key="1">
    <source>
        <dbReference type="Pfam" id="PF00496"/>
    </source>
</evidence>
<dbReference type="Pfam" id="PF00496">
    <property type="entry name" value="SBP_bac_5"/>
    <property type="match status" value="1"/>
</dbReference>
<comment type="caution">
    <text evidence="2">The sequence shown here is derived from an EMBL/GenBank/DDBJ whole genome shotgun (WGS) entry which is preliminary data.</text>
</comment>
<dbReference type="RefSeq" id="WP_191783790.1">
    <property type="nucleotide sequence ID" value="NZ_JACSQV010000010.1"/>
</dbReference>
<dbReference type="InterPro" id="IPR000914">
    <property type="entry name" value="SBP_5_dom"/>
</dbReference>
<name>A0ABR8QFD2_9CELL</name>